<dbReference type="SUPFAM" id="SSF51197">
    <property type="entry name" value="Clavaminate synthase-like"/>
    <property type="match status" value="1"/>
</dbReference>
<protein>
    <submittedName>
        <fullName evidence="1">Uncharacterized protein</fullName>
    </submittedName>
</protein>
<keyword evidence="2" id="KW-1185">Reference proteome</keyword>
<name>A0ABV8FZ19_9ACTN</name>
<evidence type="ECO:0000313" key="2">
    <source>
        <dbReference type="Proteomes" id="UP001595851"/>
    </source>
</evidence>
<comment type="caution">
    <text evidence="1">The sequence shown here is derived from an EMBL/GenBank/DDBJ whole genome shotgun (WGS) entry which is preliminary data.</text>
</comment>
<accession>A0ABV8FZ19</accession>
<gene>
    <name evidence="1" type="ORF">ACFOY2_07235</name>
</gene>
<organism evidence="1 2">
    <name type="scientific">Nonomuraea purpurea</name>
    <dbReference type="NCBI Taxonomy" id="1849276"/>
    <lineage>
        <taxon>Bacteria</taxon>
        <taxon>Bacillati</taxon>
        <taxon>Actinomycetota</taxon>
        <taxon>Actinomycetes</taxon>
        <taxon>Streptosporangiales</taxon>
        <taxon>Streptosporangiaceae</taxon>
        <taxon>Nonomuraea</taxon>
    </lineage>
</organism>
<sequence>MSVVDVDRFAADGFVKLEAAVPREVGDQARALVWQQIGLSPDDPSGWKQPVVWAADLAGQGPFGEFIRSPLLHQALDEVAGPGGWVRSGSIGNMPIRFPGVAAPCRTDHGRDAAGRAGAHRLGRVMGLPG</sequence>
<dbReference type="RefSeq" id="WP_379527153.1">
    <property type="nucleotide sequence ID" value="NZ_JBHSBI010000003.1"/>
</dbReference>
<proteinExistence type="predicted"/>
<dbReference type="EMBL" id="JBHSBI010000003">
    <property type="protein sequence ID" value="MFC4007007.1"/>
    <property type="molecule type" value="Genomic_DNA"/>
</dbReference>
<dbReference type="Proteomes" id="UP001595851">
    <property type="component" value="Unassembled WGS sequence"/>
</dbReference>
<evidence type="ECO:0000313" key="1">
    <source>
        <dbReference type="EMBL" id="MFC4007007.1"/>
    </source>
</evidence>
<reference evidence="2" key="1">
    <citation type="journal article" date="2019" name="Int. J. Syst. Evol. Microbiol.">
        <title>The Global Catalogue of Microorganisms (GCM) 10K type strain sequencing project: providing services to taxonomists for standard genome sequencing and annotation.</title>
        <authorList>
            <consortium name="The Broad Institute Genomics Platform"/>
            <consortium name="The Broad Institute Genome Sequencing Center for Infectious Disease"/>
            <person name="Wu L."/>
            <person name="Ma J."/>
        </authorList>
    </citation>
    <scope>NUCLEOTIDE SEQUENCE [LARGE SCALE GENOMIC DNA]</scope>
    <source>
        <strain evidence="2">TBRC 1276</strain>
    </source>
</reference>